<dbReference type="InterPro" id="IPR002912">
    <property type="entry name" value="ACT_dom"/>
</dbReference>
<sequence>MGRSVTAMKGGLTPLTKSRRGMTPQGPAGRKVGHILGVSALKSHGIYAAAASKEYGSPTKLNSTTAPSRRSAAVEESDSCFPALVSVSNDKDEYATKVNVSVVDFPGLLRVVSWVLTGLGLVVDRADISTTDGMASQEFYVTDLAGKKVEDPKGLADRISQFVQHCVPDEDALQATKFREGRIVIDNAESENFTVISIDSGERDAPGLLLSIASTISALGITIDSASICTECQHFNTGRYFRFEVHKIGGKKLDYVDASGALFTLNLVINTSTTSTLPSPIHASRLH</sequence>
<gene>
    <name evidence="4" type="ORF">CROS1456_LOCUS6477</name>
</gene>
<accession>A0A7S3CDP8</accession>
<name>A0A7S3CDP8_9CHLO</name>
<keyword evidence="1" id="KW-0677">Repeat</keyword>
<dbReference type="PROSITE" id="PS51671">
    <property type="entry name" value="ACT"/>
    <property type="match status" value="1"/>
</dbReference>
<dbReference type="PANTHER" id="PTHR31096">
    <property type="entry name" value="ACT DOMAIN-CONTAINING PROTEIN ACR4-RELATED"/>
    <property type="match status" value="1"/>
</dbReference>
<evidence type="ECO:0000313" key="4">
    <source>
        <dbReference type="EMBL" id="CAE0193387.1"/>
    </source>
</evidence>
<feature type="region of interest" description="Disordered" evidence="2">
    <location>
        <begin position="1"/>
        <end position="30"/>
    </location>
</feature>
<dbReference type="InterPro" id="IPR045865">
    <property type="entry name" value="ACT-like_dom_sf"/>
</dbReference>
<dbReference type="SUPFAM" id="SSF55021">
    <property type="entry name" value="ACT-like"/>
    <property type="match status" value="1"/>
</dbReference>
<evidence type="ECO:0000256" key="2">
    <source>
        <dbReference type="SAM" id="MobiDB-lite"/>
    </source>
</evidence>
<evidence type="ECO:0000256" key="1">
    <source>
        <dbReference type="ARBA" id="ARBA00022737"/>
    </source>
</evidence>
<dbReference type="InterPro" id="IPR040217">
    <property type="entry name" value="ACR1-12"/>
</dbReference>
<protein>
    <recommendedName>
        <fullName evidence="3">ACT domain-containing protein</fullName>
    </recommendedName>
</protein>
<dbReference type="AlphaFoldDB" id="A0A7S3CDP8"/>
<evidence type="ECO:0000259" key="3">
    <source>
        <dbReference type="PROSITE" id="PS51671"/>
    </source>
</evidence>
<dbReference type="EMBL" id="HBHZ01008378">
    <property type="protein sequence ID" value="CAE0193387.1"/>
    <property type="molecule type" value="Transcribed_RNA"/>
</dbReference>
<organism evidence="4">
    <name type="scientific">Chloropicon roscoffensis</name>
    <dbReference type="NCBI Taxonomy" id="1461544"/>
    <lineage>
        <taxon>Eukaryota</taxon>
        <taxon>Viridiplantae</taxon>
        <taxon>Chlorophyta</taxon>
        <taxon>Chloropicophyceae</taxon>
        <taxon>Chloropicales</taxon>
        <taxon>Chloropicaceae</taxon>
        <taxon>Chloropicon</taxon>
    </lineage>
</organism>
<reference evidence="4" key="1">
    <citation type="submission" date="2021-01" db="EMBL/GenBank/DDBJ databases">
        <authorList>
            <person name="Corre E."/>
            <person name="Pelletier E."/>
            <person name="Niang G."/>
            <person name="Scheremetjew M."/>
            <person name="Finn R."/>
            <person name="Kale V."/>
            <person name="Holt S."/>
            <person name="Cochrane G."/>
            <person name="Meng A."/>
            <person name="Brown T."/>
            <person name="Cohen L."/>
        </authorList>
    </citation>
    <scope>NUCLEOTIDE SEQUENCE</scope>
    <source>
        <strain evidence="4">RCC1871</strain>
    </source>
</reference>
<dbReference type="PANTHER" id="PTHR31096:SF22">
    <property type="entry name" value="ACT DOMAIN-CONTAINING PROTEIN ACR4"/>
    <property type="match status" value="1"/>
</dbReference>
<proteinExistence type="predicted"/>
<feature type="domain" description="ACT" evidence="3">
    <location>
        <begin position="97"/>
        <end position="177"/>
    </location>
</feature>